<dbReference type="RefSeq" id="WP_226591345.1">
    <property type="nucleotide sequence ID" value="NZ_BLAY01000193.1"/>
</dbReference>
<dbReference type="AlphaFoldDB" id="A0AAV3XR00"/>
<organism evidence="1 2">
    <name type="scientific">Microseira wollei NIES-4236</name>
    <dbReference type="NCBI Taxonomy" id="2530354"/>
    <lineage>
        <taxon>Bacteria</taxon>
        <taxon>Bacillati</taxon>
        <taxon>Cyanobacteriota</taxon>
        <taxon>Cyanophyceae</taxon>
        <taxon>Oscillatoriophycideae</taxon>
        <taxon>Aerosakkonematales</taxon>
        <taxon>Aerosakkonemataceae</taxon>
        <taxon>Microseira</taxon>
    </lineage>
</organism>
<accession>A0AAV3XR00</accession>
<dbReference type="Proteomes" id="UP001050975">
    <property type="component" value="Unassembled WGS sequence"/>
</dbReference>
<name>A0AAV3XR00_9CYAN</name>
<reference evidence="1" key="1">
    <citation type="submission" date="2019-10" db="EMBL/GenBank/DDBJ databases">
        <title>Draft genome sequece of Microseira wollei NIES-4236.</title>
        <authorList>
            <person name="Yamaguchi H."/>
            <person name="Suzuki S."/>
            <person name="Kawachi M."/>
        </authorList>
    </citation>
    <scope>NUCLEOTIDE SEQUENCE</scope>
    <source>
        <strain evidence="1">NIES-4236</strain>
    </source>
</reference>
<evidence type="ECO:0000313" key="1">
    <source>
        <dbReference type="EMBL" id="GET42997.1"/>
    </source>
</evidence>
<comment type="caution">
    <text evidence="1">The sequence shown here is derived from an EMBL/GenBank/DDBJ whole genome shotgun (WGS) entry which is preliminary data.</text>
</comment>
<evidence type="ECO:0000313" key="2">
    <source>
        <dbReference type="Proteomes" id="UP001050975"/>
    </source>
</evidence>
<proteinExistence type="predicted"/>
<sequence>MIVLLHKMYGEQDRFNFPVRTILKTISAATGTSVVDLYCPTLITPFDDVEGTRYAGFITFLTATINIKSLGEVEFPPIPESALPEEVQQILDEVSRLTADKSMGILTRFEGQTPQEVCTLPVFNQSFLYRISLMPFFSGTNNTIDVGCNQARAGEVLSLQMVDRLQRNDRIFIRGSVIERASWKLPKARAKEVTYQSYQRTVTADELIVLAANPKRNNATFINYYDPPATANWQDYVIWIKQGNGQGKPLFPRVSYYQITRDNYWSGPVWARSSVPTQLAVEEGKEV</sequence>
<dbReference type="EMBL" id="BLAY01000193">
    <property type="protein sequence ID" value="GET42997.1"/>
    <property type="molecule type" value="Genomic_DNA"/>
</dbReference>
<protein>
    <submittedName>
        <fullName evidence="1">Uncharacterized protein</fullName>
    </submittedName>
</protein>
<keyword evidence="2" id="KW-1185">Reference proteome</keyword>
<gene>
    <name evidence="1" type="ORF">MiSe_78170</name>
</gene>